<evidence type="ECO:0000259" key="3">
    <source>
        <dbReference type="Pfam" id="PF02563"/>
    </source>
</evidence>
<dbReference type="InterPro" id="IPR019554">
    <property type="entry name" value="Soluble_ligand-bd"/>
</dbReference>
<dbReference type="InterPro" id="IPR010425">
    <property type="entry name" value="Caps_synth_GfcC-like_C"/>
</dbReference>
<feature type="region of interest" description="Disordered" evidence="2">
    <location>
        <begin position="64"/>
        <end position="92"/>
    </location>
</feature>
<dbReference type="PANTHER" id="PTHR33619:SF3">
    <property type="entry name" value="POLYSACCHARIDE EXPORT PROTEIN GFCE-RELATED"/>
    <property type="match status" value="1"/>
</dbReference>
<dbReference type="RefSeq" id="WP_188899952.1">
    <property type="nucleotide sequence ID" value="NZ_BMKS01000005.1"/>
</dbReference>
<dbReference type="Pfam" id="PF06251">
    <property type="entry name" value="Caps_syn_GfcC_C"/>
    <property type="match status" value="1"/>
</dbReference>
<comment type="caution">
    <text evidence="6">The sequence shown here is derived from an EMBL/GenBank/DDBJ whole genome shotgun (WGS) entry which is preliminary data.</text>
</comment>
<evidence type="ECO:0000259" key="4">
    <source>
        <dbReference type="Pfam" id="PF06251"/>
    </source>
</evidence>
<feature type="domain" description="Capsule biosynthesis GfcC-like C-terminal" evidence="4">
    <location>
        <begin position="838"/>
        <end position="905"/>
    </location>
</feature>
<dbReference type="InterPro" id="IPR003715">
    <property type="entry name" value="Poly_export_N"/>
</dbReference>
<reference evidence="6 7" key="1">
    <citation type="journal article" date="2014" name="Int. J. Syst. Evol. Microbiol.">
        <title>Complete genome sequence of Corynebacterium casei LMG S-19264T (=DSM 44701T), isolated from a smear-ripened cheese.</title>
        <authorList>
            <consortium name="US DOE Joint Genome Institute (JGI-PGF)"/>
            <person name="Walter F."/>
            <person name="Albersmeier A."/>
            <person name="Kalinowski J."/>
            <person name="Ruckert C."/>
        </authorList>
    </citation>
    <scope>NUCLEOTIDE SEQUENCE [LARGE SCALE GENOMIC DNA]</scope>
    <source>
        <strain evidence="6 7">CGMCC 1.16330</strain>
    </source>
</reference>
<feature type="domain" description="Soluble ligand binding" evidence="5">
    <location>
        <begin position="599"/>
        <end position="640"/>
    </location>
</feature>
<evidence type="ECO:0000256" key="2">
    <source>
        <dbReference type="SAM" id="MobiDB-lite"/>
    </source>
</evidence>
<feature type="domain" description="Soluble ligand binding" evidence="5">
    <location>
        <begin position="352"/>
        <end position="390"/>
    </location>
</feature>
<dbReference type="EMBL" id="BMKS01000005">
    <property type="protein sequence ID" value="GGG32758.1"/>
    <property type="molecule type" value="Genomic_DNA"/>
</dbReference>
<evidence type="ECO:0000313" key="7">
    <source>
        <dbReference type="Proteomes" id="UP000597507"/>
    </source>
</evidence>
<sequence>MRVVSRLRLLPPPAARAAATAVPPGVPRRRAAVRGAARVAVFLALASVPLGAVPAAGQLGAPGGGAGSQLLSPPRLPPVLPDGTPLPSLPPSAQEDILQRIIGASAGRAGGAPGTPRGAPAAAPSPPPSSVTAPPSPPASAEEPLSNLEAFFAARFDPAPDPPLRQFGYDTFRVPPPGAAAPPPLGLLPDDYRLGRDDELVLAFRGRARQTLTVRVGRDGMLLLPDLPPVPAAGRTLRELRADLEARAQRDLGGSEVFVSIGQVRQIGVFVAGEVARPGIHALTALATVLDALAAAGGVRKTGSLRAIRIDGPGGTSRTVDLYAVIAGAPGRPDLSLQEGERVVVPPLGATVAIAGEVTRPGIYELPAGASGAPLAALVEIAGGTLRPAGNRFLVQRTDAQGRRNVAETGLRDILRRGDAVRVEPGADVTVNQLRLSGHVVAPLTRASGGRDGLSLRALLADPRLIRPDPYPRLGVVWRADPATRVRRFLPFDLGRVLRGQADMRLADSDEVVVLGQADIQWLASPPVQRALRGEAPGEEGPGACPALVQLAVAARASPHRFAHARGAGFPDIGAPPCPRIFLDYPALLPFLLDQTVLLTGEARQPGLYPILNDTGLDALLAAAGGTTDAVDLSAVEFAREPVEQSAAIPLARNLLDLRSRNFAAVRLSPRDAVRLPRGFADRDIGPVTLLGEFQRPGVYDIRRGERLSEVIARAGGLTPQAYPYGAVFTRESVRQRQQEGFLRTARELETSLLQVAAGQAVAGSRGSPADLGSAITAGRELANAIREARAAGRMVVEANPTVLAARPERDVLLEPGDLIVMPKRPNEVTVVGAVLNPGSLQFVSGWRAADYLRAAGGAQRFADTSRAFVVLPNGQSTPAGLSAWQQGGPPIPPGSLVVVPQDPSPYETWGFVRDLTQVLTQVSISSAALAVIGRQVRN</sequence>
<accession>A0A8J3EC57</accession>
<evidence type="ECO:0008006" key="8">
    <source>
        <dbReference type="Google" id="ProtNLM"/>
    </source>
</evidence>
<dbReference type="Pfam" id="PF02563">
    <property type="entry name" value="Poly_export"/>
    <property type="match status" value="1"/>
</dbReference>
<keyword evidence="7" id="KW-1185">Reference proteome</keyword>
<feature type="domain" description="Soluble ligand binding" evidence="5">
    <location>
        <begin position="688"/>
        <end position="723"/>
    </location>
</feature>
<evidence type="ECO:0000313" key="6">
    <source>
        <dbReference type="EMBL" id="GGG32758.1"/>
    </source>
</evidence>
<dbReference type="PANTHER" id="PTHR33619">
    <property type="entry name" value="POLYSACCHARIDE EXPORT PROTEIN GFCE-RELATED"/>
    <property type="match status" value="1"/>
</dbReference>
<dbReference type="AlphaFoldDB" id="A0A8J3EC57"/>
<protein>
    <recommendedName>
        <fullName evidence="8">Polysaccharide biosynthesis/export protein</fullName>
    </recommendedName>
</protein>
<dbReference type="GO" id="GO:0015159">
    <property type="term" value="F:polysaccharide transmembrane transporter activity"/>
    <property type="evidence" value="ECO:0007669"/>
    <property type="project" value="InterPro"/>
</dbReference>
<name>A0A8J3EC57_9PROT</name>
<evidence type="ECO:0000256" key="1">
    <source>
        <dbReference type="ARBA" id="ARBA00022729"/>
    </source>
</evidence>
<evidence type="ECO:0000259" key="5">
    <source>
        <dbReference type="Pfam" id="PF10531"/>
    </source>
</evidence>
<dbReference type="Gene3D" id="3.10.560.10">
    <property type="entry name" value="Outer membrane lipoprotein wza domain like"/>
    <property type="match status" value="4"/>
</dbReference>
<dbReference type="Proteomes" id="UP000597507">
    <property type="component" value="Unassembled WGS sequence"/>
</dbReference>
<keyword evidence="1" id="KW-0732">Signal</keyword>
<feature type="compositionally biased region" description="Pro residues" evidence="2">
    <location>
        <begin position="123"/>
        <end position="138"/>
    </location>
</feature>
<dbReference type="Pfam" id="PF10531">
    <property type="entry name" value="SLBB"/>
    <property type="match status" value="4"/>
</dbReference>
<feature type="domain" description="Soluble ligand binding" evidence="5">
    <location>
        <begin position="269"/>
        <end position="320"/>
    </location>
</feature>
<gene>
    <name evidence="6" type="ORF">GCM10010964_20780</name>
</gene>
<feature type="domain" description="Polysaccharide export protein N-terminal" evidence="3">
    <location>
        <begin position="189"/>
        <end position="261"/>
    </location>
</feature>
<organism evidence="6 7">
    <name type="scientific">Caldovatus sediminis</name>
    <dbReference type="NCBI Taxonomy" id="2041189"/>
    <lineage>
        <taxon>Bacteria</taxon>
        <taxon>Pseudomonadati</taxon>
        <taxon>Pseudomonadota</taxon>
        <taxon>Alphaproteobacteria</taxon>
        <taxon>Acetobacterales</taxon>
        <taxon>Roseomonadaceae</taxon>
        <taxon>Caldovatus</taxon>
    </lineage>
</organism>
<dbReference type="InterPro" id="IPR049712">
    <property type="entry name" value="Poly_export"/>
</dbReference>
<feature type="region of interest" description="Disordered" evidence="2">
    <location>
        <begin position="106"/>
        <end position="143"/>
    </location>
</feature>
<proteinExistence type="predicted"/>